<feature type="compositionally biased region" description="Gly residues" evidence="2">
    <location>
        <begin position="715"/>
        <end position="728"/>
    </location>
</feature>
<dbReference type="GO" id="GO:0005930">
    <property type="term" value="C:axoneme"/>
    <property type="evidence" value="ECO:0007669"/>
    <property type="project" value="UniProtKB-SubCell"/>
</dbReference>
<feature type="compositionally biased region" description="Low complexity" evidence="2">
    <location>
        <begin position="1180"/>
        <end position="1197"/>
    </location>
</feature>
<feature type="region of interest" description="Disordered" evidence="2">
    <location>
        <begin position="557"/>
        <end position="581"/>
    </location>
</feature>
<keyword evidence="4" id="KW-1185">Reference proteome</keyword>
<name>A0AAD3HGA9_9CHLO</name>
<reference evidence="3 4" key="1">
    <citation type="journal article" date="2021" name="Sci. Rep.">
        <title>Genome sequencing of the multicellular alga Astrephomene provides insights into convergent evolution of germ-soma differentiation.</title>
        <authorList>
            <person name="Yamashita S."/>
            <person name="Yamamoto K."/>
            <person name="Matsuzaki R."/>
            <person name="Suzuki S."/>
            <person name="Yamaguchi H."/>
            <person name="Hirooka S."/>
            <person name="Minakuchi Y."/>
            <person name="Miyagishima S."/>
            <person name="Kawachi M."/>
            <person name="Toyoda A."/>
            <person name="Nozaki H."/>
        </authorList>
    </citation>
    <scope>NUCLEOTIDE SEQUENCE [LARGE SCALE GENOMIC DNA]</scope>
    <source>
        <strain evidence="3 4">NIES-4017</strain>
    </source>
</reference>
<feature type="region of interest" description="Disordered" evidence="2">
    <location>
        <begin position="1"/>
        <end position="27"/>
    </location>
</feature>
<gene>
    <name evidence="3" type="ORF">Agub_g460</name>
</gene>
<feature type="compositionally biased region" description="Acidic residues" evidence="2">
    <location>
        <begin position="558"/>
        <end position="578"/>
    </location>
</feature>
<feature type="compositionally biased region" description="Low complexity" evidence="2">
    <location>
        <begin position="756"/>
        <end position="768"/>
    </location>
</feature>
<dbReference type="SUPFAM" id="SSF52047">
    <property type="entry name" value="RNI-like"/>
    <property type="match status" value="2"/>
</dbReference>
<feature type="non-terminal residue" evidence="3">
    <location>
        <position position="1"/>
    </location>
</feature>
<dbReference type="EMBL" id="BMAR01000001">
    <property type="protein sequence ID" value="GFR40279.1"/>
    <property type="molecule type" value="Genomic_DNA"/>
</dbReference>
<organism evidence="3 4">
    <name type="scientific">Astrephomene gubernaculifera</name>
    <dbReference type="NCBI Taxonomy" id="47775"/>
    <lineage>
        <taxon>Eukaryota</taxon>
        <taxon>Viridiplantae</taxon>
        <taxon>Chlorophyta</taxon>
        <taxon>core chlorophytes</taxon>
        <taxon>Chlorophyceae</taxon>
        <taxon>CS clade</taxon>
        <taxon>Chlamydomonadales</taxon>
        <taxon>Astrephomenaceae</taxon>
        <taxon>Astrephomene</taxon>
    </lineage>
</organism>
<evidence type="ECO:0000313" key="4">
    <source>
        <dbReference type="Proteomes" id="UP001054857"/>
    </source>
</evidence>
<comment type="caution">
    <text evidence="3">The sequence shown here is derived from an EMBL/GenBank/DDBJ whole genome shotgun (WGS) entry which is preliminary data.</text>
</comment>
<comment type="subcellular location">
    <subcellularLocation>
        <location evidence="1">Cytoplasm</location>
        <location evidence="1">Cytoskeleton</location>
        <location evidence="1">Cilium axoneme</location>
    </subcellularLocation>
</comment>
<dbReference type="InterPro" id="IPR032675">
    <property type="entry name" value="LRR_dom_sf"/>
</dbReference>
<feature type="compositionally biased region" description="Pro residues" evidence="2">
    <location>
        <begin position="769"/>
        <end position="779"/>
    </location>
</feature>
<feature type="compositionally biased region" description="Gly residues" evidence="2">
    <location>
        <begin position="1079"/>
        <end position="1096"/>
    </location>
</feature>
<feature type="region of interest" description="Disordered" evidence="2">
    <location>
        <begin position="756"/>
        <end position="783"/>
    </location>
</feature>
<feature type="compositionally biased region" description="Acidic residues" evidence="2">
    <location>
        <begin position="691"/>
        <end position="707"/>
    </location>
</feature>
<evidence type="ECO:0000256" key="2">
    <source>
        <dbReference type="SAM" id="MobiDB-lite"/>
    </source>
</evidence>
<evidence type="ECO:0000256" key="1">
    <source>
        <dbReference type="ARBA" id="ARBA00004430"/>
    </source>
</evidence>
<dbReference type="PANTHER" id="PTHR48125">
    <property type="entry name" value="LP07818P1"/>
    <property type="match status" value="1"/>
</dbReference>
<accession>A0AAD3HGA9</accession>
<sequence>MPILELTKMDTGPSATAPSTEDKGQDAKLGWGSLPALVLETIGSILVKEDGNNGRSDALRARMACKHWHACLTCCISSATLYGSALLVPPAPLLPHPPPSPSPSPLPAAAAPVCGCFGPSLTHLTISGPSFHLAWLPLLAAHLPSLTSLSLRAARYHRPWHSPLQRAATTAGPAADAAAPPPAPTDATAGGAGTAAHAHAGPATSAAAAAAVGGQVPTQAAAAAAVASLAGLPVGSLHLAESALNLPSGSLTALVSASLAAAGADEAPLQQQLQGGGGCWPWASISAAAAAETPHSPQLQSRGLRRLEILISDDTPPDILTRVLPLLLPPPPEPVGPPPAPSWSAAALPPLRELILLPATHATQAVSAAVHQQQHQQRMSYLDLAPLFSDPRLRGVTRLVVPSLQRRAHVAMAAGEQQGGGAGAGQQQQQLQQQPAGQEEDVVQQLGRLTQLRSLSVLDQVELASFAPACLTHLTGLRQLSLSGGVFVEGVGELRLLTGLKLLRSLDLDFRTEWWLDAGDLAVLSRLSALRRLQLSLDYGLDSADSDWDVMYTPPHEVEEDAEEEEEAKEEVGEEEASEDKNVGIMSDEDLDQWFWSEVREAWRREGALARLRQQRQPRRPLGMRYRMDRLLRGPGGSDNWQKALGPLTQLTSLGLRLRHGGGRHLAAGLHDAQWLTPRQRKCRRRCRIDEDGEDGSDGDDRDDETDGGNSNGRSDGGSGGDSDGGGVVLELYDAPDVALLDVDFWAKIVSTEQQASTSSSPAAATESAPPPPPLPPLRRQPTCRAPPLVSLTLGGSGQPLLSYGNILCLGLMTDLRSLSLRFETERRMGLQRFVIMRRLGLHRCSYPRFNPLVALSSLRQLRKLHVLVKHDPQGHGGGGSGGDQAGTAHVAVIDDDVVRVWMYGMPFLQDLSLRDAGRLGERGLSAIGLHGDLRSLRLDLRPLTTMKHASAAAAAAAAALKRQPWDIHEGNASGGGGDAAVADTASRTAVAASMVGINASDEGTDISSVRIGYGSYYAISAVEVSAPMCPGDDGTSGGAATPTLGVSPPAPWHFTAAVAAAAGAPKWKQSGDDAVGSPAGGSNRGGGGGGKGSSGGAATAVVPVSERAAVRDRRLAEGAMLDSELLAALPYLIRPHHLPPSLAALHLTNAVFSSEWAAFCAAPADLQKTTTKHASAGFPAAATPAHATTPGSAPPGEQLEATLMPPAPSLRRPLARLARLTLRRRPCSSISSLLRTPRIAGRWMGLRSASSGGGGDVSQAAGQPVGDEEIETEGEEGEEVEKEGAAHFDPTRLTDWHLVYFLGCQPCLAHLWLEDPAGRERVTHGSAAPTASGCGSAADDGGGGGGGGGAGVAPKLHHRAIAQLGRLRYLESLTLKVGNRLRWSAQEALFARLPPGLRRLQLHAADLYQEAVRGATRLTDLAELQVIDYTEPSYVPELAEAVRFVQRSLPNCSVV</sequence>
<dbReference type="Proteomes" id="UP001054857">
    <property type="component" value="Unassembled WGS sequence"/>
</dbReference>
<feature type="region of interest" description="Disordered" evidence="2">
    <location>
        <begin position="1068"/>
        <end position="1100"/>
    </location>
</feature>
<feature type="region of interest" description="Disordered" evidence="2">
    <location>
        <begin position="1324"/>
        <end position="1351"/>
    </location>
</feature>
<feature type="region of interest" description="Disordered" evidence="2">
    <location>
        <begin position="1248"/>
        <end position="1277"/>
    </location>
</feature>
<protein>
    <submittedName>
        <fullName evidence="3">Uncharacterized protein</fullName>
    </submittedName>
</protein>
<feature type="compositionally biased region" description="Low complexity" evidence="2">
    <location>
        <begin position="185"/>
        <end position="197"/>
    </location>
</feature>
<proteinExistence type="predicted"/>
<feature type="compositionally biased region" description="Acidic residues" evidence="2">
    <location>
        <begin position="1267"/>
        <end position="1277"/>
    </location>
</feature>
<dbReference type="PANTHER" id="PTHR48125:SF10">
    <property type="entry name" value="OS12G0136300 PROTEIN"/>
    <property type="match status" value="1"/>
</dbReference>
<feature type="region of interest" description="Disordered" evidence="2">
    <location>
        <begin position="414"/>
        <end position="437"/>
    </location>
</feature>
<feature type="compositionally biased region" description="Low complexity" evidence="2">
    <location>
        <begin position="425"/>
        <end position="437"/>
    </location>
</feature>
<feature type="region of interest" description="Disordered" evidence="2">
    <location>
        <begin position="690"/>
        <end position="728"/>
    </location>
</feature>
<evidence type="ECO:0000313" key="3">
    <source>
        <dbReference type="EMBL" id="GFR40279.1"/>
    </source>
</evidence>
<feature type="compositionally biased region" description="Low complexity" evidence="2">
    <location>
        <begin position="167"/>
        <end position="178"/>
    </location>
</feature>
<feature type="region of interest" description="Disordered" evidence="2">
    <location>
        <begin position="1180"/>
        <end position="1199"/>
    </location>
</feature>
<feature type="region of interest" description="Disordered" evidence="2">
    <location>
        <begin position="165"/>
        <end position="197"/>
    </location>
</feature>
<feature type="compositionally biased region" description="Gly residues" evidence="2">
    <location>
        <begin position="1341"/>
        <end position="1351"/>
    </location>
</feature>
<dbReference type="Gene3D" id="3.80.10.10">
    <property type="entry name" value="Ribonuclease Inhibitor"/>
    <property type="match status" value="1"/>
</dbReference>